<evidence type="ECO:0000313" key="11">
    <source>
        <dbReference type="Proteomes" id="UP000612585"/>
    </source>
</evidence>
<evidence type="ECO:0000259" key="8">
    <source>
        <dbReference type="PROSITE" id="PS50110"/>
    </source>
</evidence>
<keyword evidence="4 7" id="KW-0238">DNA-binding</keyword>
<feature type="modified residue" description="4-aspartylphosphate" evidence="6">
    <location>
        <position position="51"/>
    </location>
</feature>
<comment type="caution">
    <text evidence="10">The sequence shown here is derived from an EMBL/GenBank/DDBJ whole genome shotgun (WGS) entry which is preliminary data.</text>
</comment>
<dbReference type="SMART" id="SM00448">
    <property type="entry name" value="REC"/>
    <property type="match status" value="1"/>
</dbReference>
<evidence type="ECO:0000256" key="7">
    <source>
        <dbReference type="PROSITE-ProRule" id="PRU01091"/>
    </source>
</evidence>
<dbReference type="Proteomes" id="UP000612585">
    <property type="component" value="Unassembled WGS sequence"/>
</dbReference>
<evidence type="ECO:0000256" key="1">
    <source>
        <dbReference type="ARBA" id="ARBA00022553"/>
    </source>
</evidence>
<gene>
    <name evidence="10" type="ORF">Vau01_078070</name>
</gene>
<dbReference type="Pfam" id="PF00486">
    <property type="entry name" value="Trans_reg_C"/>
    <property type="match status" value="1"/>
</dbReference>
<accession>A0A8J3ZET5</accession>
<dbReference type="InterPro" id="IPR039420">
    <property type="entry name" value="WalR-like"/>
</dbReference>
<dbReference type="InterPro" id="IPR001867">
    <property type="entry name" value="OmpR/PhoB-type_DNA-bd"/>
</dbReference>
<evidence type="ECO:0000259" key="9">
    <source>
        <dbReference type="PROSITE" id="PS51755"/>
    </source>
</evidence>
<keyword evidence="5" id="KW-0804">Transcription</keyword>
<dbReference type="GO" id="GO:0000976">
    <property type="term" value="F:transcription cis-regulatory region binding"/>
    <property type="evidence" value="ECO:0007669"/>
    <property type="project" value="TreeGrafter"/>
</dbReference>
<protein>
    <submittedName>
        <fullName evidence="10">DNA-binding response regulator</fullName>
    </submittedName>
</protein>
<reference evidence="10" key="1">
    <citation type="submission" date="2021-01" db="EMBL/GenBank/DDBJ databases">
        <title>Whole genome shotgun sequence of Virgisporangium aurantiacum NBRC 16421.</title>
        <authorList>
            <person name="Komaki H."/>
            <person name="Tamura T."/>
        </authorList>
    </citation>
    <scope>NUCLEOTIDE SEQUENCE</scope>
    <source>
        <strain evidence="10">NBRC 16421</strain>
    </source>
</reference>
<dbReference type="PROSITE" id="PS50110">
    <property type="entry name" value="RESPONSE_REGULATORY"/>
    <property type="match status" value="1"/>
</dbReference>
<dbReference type="Gene3D" id="3.40.50.2300">
    <property type="match status" value="1"/>
</dbReference>
<keyword evidence="11" id="KW-1185">Reference proteome</keyword>
<dbReference type="PANTHER" id="PTHR48111:SF36">
    <property type="entry name" value="TRANSCRIPTIONAL REGULATORY PROTEIN CUTR"/>
    <property type="match status" value="1"/>
</dbReference>
<dbReference type="CDD" id="cd00383">
    <property type="entry name" value="trans_reg_C"/>
    <property type="match status" value="1"/>
</dbReference>
<dbReference type="GO" id="GO:0000156">
    <property type="term" value="F:phosphorelay response regulator activity"/>
    <property type="evidence" value="ECO:0007669"/>
    <property type="project" value="TreeGrafter"/>
</dbReference>
<dbReference type="EMBL" id="BOPG01000051">
    <property type="protein sequence ID" value="GIJ60291.1"/>
    <property type="molecule type" value="Genomic_DNA"/>
</dbReference>
<name>A0A8J3ZET5_9ACTN</name>
<evidence type="ECO:0000256" key="2">
    <source>
        <dbReference type="ARBA" id="ARBA00023012"/>
    </source>
</evidence>
<feature type="DNA-binding region" description="OmpR/PhoB-type" evidence="7">
    <location>
        <begin position="124"/>
        <end position="224"/>
    </location>
</feature>
<dbReference type="CDD" id="cd17574">
    <property type="entry name" value="REC_OmpR"/>
    <property type="match status" value="1"/>
</dbReference>
<dbReference type="GO" id="GO:0032993">
    <property type="term" value="C:protein-DNA complex"/>
    <property type="evidence" value="ECO:0007669"/>
    <property type="project" value="TreeGrafter"/>
</dbReference>
<feature type="domain" description="OmpR/PhoB-type" evidence="9">
    <location>
        <begin position="124"/>
        <end position="224"/>
    </location>
</feature>
<keyword evidence="2" id="KW-0902">Two-component regulatory system</keyword>
<dbReference type="PROSITE" id="PS51755">
    <property type="entry name" value="OMPR_PHOB"/>
    <property type="match status" value="1"/>
</dbReference>
<keyword evidence="3" id="KW-0805">Transcription regulation</keyword>
<evidence type="ECO:0000313" key="10">
    <source>
        <dbReference type="EMBL" id="GIJ60291.1"/>
    </source>
</evidence>
<keyword evidence="1 6" id="KW-0597">Phosphoprotein</keyword>
<dbReference type="InterPro" id="IPR036388">
    <property type="entry name" value="WH-like_DNA-bd_sf"/>
</dbReference>
<dbReference type="RefSeq" id="WP_204004369.1">
    <property type="nucleotide sequence ID" value="NZ_BOPG01000051.1"/>
</dbReference>
<evidence type="ECO:0000256" key="4">
    <source>
        <dbReference type="ARBA" id="ARBA00023125"/>
    </source>
</evidence>
<dbReference type="PANTHER" id="PTHR48111">
    <property type="entry name" value="REGULATOR OF RPOS"/>
    <property type="match status" value="1"/>
</dbReference>
<evidence type="ECO:0000256" key="3">
    <source>
        <dbReference type="ARBA" id="ARBA00023015"/>
    </source>
</evidence>
<feature type="domain" description="Response regulatory" evidence="8">
    <location>
        <begin position="2"/>
        <end position="116"/>
    </location>
</feature>
<dbReference type="InterPro" id="IPR001789">
    <property type="entry name" value="Sig_transdc_resp-reg_receiver"/>
</dbReference>
<dbReference type="SMART" id="SM00862">
    <property type="entry name" value="Trans_reg_C"/>
    <property type="match status" value="1"/>
</dbReference>
<dbReference type="InterPro" id="IPR011006">
    <property type="entry name" value="CheY-like_superfamily"/>
</dbReference>
<organism evidence="10 11">
    <name type="scientific">Virgisporangium aurantiacum</name>
    <dbReference type="NCBI Taxonomy" id="175570"/>
    <lineage>
        <taxon>Bacteria</taxon>
        <taxon>Bacillati</taxon>
        <taxon>Actinomycetota</taxon>
        <taxon>Actinomycetes</taxon>
        <taxon>Micromonosporales</taxon>
        <taxon>Micromonosporaceae</taxon>
        <taxon>Virgisporangium</taxon>
    </lineage>
</organism>
<dbReference type="GO" id="GO:0006355">
    <property type="term" value="P:regulation of DNA-templated transcription"/>
    <property type="evidence" value="ECO:0007669"/>
    <property type="project" value="InterPro"/>
</dbReference>
<dbReference type="GO" id="GO:0005829">
    <property type="term" value="C:cytosol"/>
    <property type="evidence" value="ECO:0007669"/>
    <property type="project" value="TreeGrafter"/>
</dbReference>
<evidence type="ECO:0000256" key="5">
    <source>
        <dbReference type="ARBA" id="ARBA00023163"/>
    </source>
</evidence>
<dbReference type="AlphaFoldDB" id="A0A8J3ZET5"/>
<dbReference type="Pfam" id="PF00072">
    <property type="entry name" value="Response_reg"/>
    <property type="match status" value="1"/>
</dbReference>
<proteinExistence type="predicted"/>
<dbReference type="SUPFAM" id="SSF52172">
    <property type="entry name" value="CheY-like"/>
    <property type="match status" value="1"/>
</dbReference>
<evidence type="ECO:0000256" key="6">
    <source>
        <dbReference type="PROSITE-ProRule" id="PRU00169"/>
    </source>
</evidence>
<sequence length="226" mass="24862">MRILVVEDEARLAENLRDGLEADGYTVHTAGDGMTGLLLARRFPYDAMVLDLLLPRLNGYQVCARLRRDGSTVPILMLTAKDGEYDEAEALDTGADDYLTKPFSYVVLLARLRALLRRGGAARASTVTVGDLHLDVTTKRCRLRGTEIPLTSKEFAVLECLARQPGRVVAKSEILDEVWERGDDGDVNIVEVYIGGLRRKLDVTGSPGRRSIETVRGAGYRMAPDA</sequence>
<dbReference type="FunFam" id="3.40.50.2300:FF:000001">
    <property type="entry name" value="DNA-binding response regulator PhoB"/>
    <property type="match status" value="1"/>
</dbReference>
<dbReference type="Gene3D" id="1.10.10.10">
    <property type="entry name" value="Winged helix-like DNA-binding domain superfamily/Winged helix DNA-binding domain"/>
    <property type="match status" value="1"/>
</dbReference>